<proteinExistence type="predicted"/>
<gene>
    <name evidence="1" type="ORF">SD70_04970</name>
</gene>
<protein>
    <submittedName>
        <fullName evidence="1">Uncharacterized protein</fullName>
    </submittedName>
</protein>
<evidence type="ECO:0000313" key="2">
    <source>
        <dbReference type="Proteomes" id="UP000031967"/>
    </source>
</evidence>
<sequence length="144" mass="15449">MSHFWLTPVTTAPFVVLGDERVQAESGAAEAFRKRLHAVHPWLLPLFKARLLAGESEAAHGGSACGAADGSIPSLAVSGPIIFGSGHHTLSHCGEAFFERLLAPADALALASSLAGALAGRERTWLDAMCRWWRQERFVVLFGE</sequence>
<evidence type="ECO:0000313" key="1">
    <source>
        <dbReference type="EMBL" id="KIL41725.1"/>
    </source>
</evidence>
<name>A0ABR5AMG6_9BACL</name>
<comment type="caution">
    <text evidence="1">The sequence shown here is derived from an EMBL/GenBank/DDBJ whole genome shotgun (WGS) entry which is preliminary data.</text>
</comment>
<dbReference type="Proteomes" id="UP000031967">
    <property type="component" value="Unassembled WGS sequence"/>
</dbReference>
<reference evidence="1 2" key="1">
    <citation type="submission" date="2014-12" db="EMBL/GenBank/DDBJ databases">
        <title>Draft genome sequence of Paenibacillus kamchatkensis strain B-2647.</title>
        <authorList>
            <person name="Karlyshev A.V."/>
            <person name="Kudryashova E.B."/>
        </authorList>
    </citation>
    <scope>NUCLEOTIDE SEQUENCE [LARGE SCALE GENOMIC DNA]</scope>
    <source>
        <strain evidence="1 2">VKM B-2647</strain>
    </source>
</reference>
<dbReference type="RefSeq" id="WP_041046221.1">
    <property type="nucleotide sequence ID" value="NZ_JXAK01000006.1"/>
</dbReference>
<keyword evidence="2" id="KW-1185">Reference proteome</keyword>
<dbReference type="EMBL" id="JXAK01000006">
    <property type="protein sequence ID" value="KIL41725.1"/>
    <property type="molecule type" value="Genomic_DNA"/>
</dbReference>
<organism evidence="1 2">
    <name type="scientific">Gordoniibacillus kamchatkensis</name>
    <dbReference type="NCBI Taxonomy" id="1590651"/>
    <lineage>
        <taxon>Bacteria</taxon>
        <taxon>Bacillati</taxon>
        <taxon>Bacillota</taxon>
        <taxon>Bacilli</taxon>
        <taxon>Bacillales</taxon>
        <taxon>Paenibacillaceae</taxon>
        <taxon>Gordoniibacillus</taxon>
    </lineage>
</organism>
<accession>A0ABR5AMG6</accession>